<protein>
    <submittedName>
        <fullName evidence="1">Uncharacterized protein</fullName>
    </submittedName>
</protein>
<dbReference type="RefSeq" id="WP_072930450.1">
    <property type="nucleotide sequence ID" value="NZ_FQXW01000010.1"/>
</dbReference>
<dbReference type="EMBL" id="JAERKB010000010">
    <property type="protein sequence ID" value="MBS0970220.1"/>
    <property type="molecule type" value="Genomic_DNA"/>
</dbReference>
<organism evidence="1 2">
    <name type="scientific">Nissabacter archeti</name>
    <dbReference type="NCBI Taxonomy" id="1917880"/>
    <lineage>
        <taxon>Bacteria</taxon>
        <taxon>Pseudomonadati</taxon>
        <taxon>Pseudomonadota</taxon>
        <taxon>Gammaproteobacteria</taxon>
        <taxon>Enterobacterales</taxon>
        <taxon>Yersiniaceae</taxon>
        <taxon>Nissabacter</taxon>
    </lineage>
</organism>
<evidence type="ECO:0000313" key="1">
    <source>
        <dbReference type="EMBL" id="MBS0970220.1"/>
    </source>
</evidence>
<sequence length="75" mass="8452">MNIARLLFPYIAKNLQFGGGVKIIAEWSRKAKTDARSAKVTRLLFPYILKDMQFGGGVKIIAEWSRRAGRADRIA</sequence>
<dbReference type="Proteomes" id="UP000680634">
    <property type="component" value="Unassembled WGS sequence"/>
</dbReference>
<gene>
    <name evidence="1" type="ORF">JK232_15085</name>
</gene>
<comment type="caution">
    <text evidence="1">The sequence shown here is derived from an EMBL/GenBank/DDBJ whole genome shotgun (WGS) entry which is preliminary data.</text>
</comment>
<proteinExistence type="predicted"/>
<keyword evidence="2" id="KW-1185">Reference proteome</keyword>
<name>A0ABS5JJR4_9GAMM</name>
<reference evidence="1 2" key="1">
    <citation type="submission" date="2020-12" db="EMBL/GenBank/DDBJ databases">
        <authorList>
            <person name="Mcmullen J.G."/>
        </authorList>
    </citation>
    <scope>NUCLEOTIDE SEQUENCE [LARGE SCALE GENOMIC DNA]</scope>
    <source>
        <strain evidence="1 2">JGM97</strain>
    </source>
</reference>
<accession>A0ABS5JJR4</accession>
<evidence type="ECO:0000313" key="2">
    <source>
        <dbReference type="Proteomes" id="UP000680634"/>
    </source>
</evidence>
<reference evidence="2" key="2">
    <citation type="submission" date="2023-07" db="EMBL/GenBank/DDBJ databases">
        <title>Genome-inferred correspondence between phylogeny and metabolic traits in the wild Drosophila gut microbiome.</title>
        <authorList>
            <person name="Bueno E."/>
            <person name="Blow F."/>
            <person name="Douglas A.E."/>
        </authorList>
    </citation>
    <scope>NUCLEOTIDE SEQUENCE [LARGE SCALE GENOMIC DNA]</scope>
    <source>
        <strain evidence="2">JGM97</strain>
    </source>
</reference>